<protein>
    <submittedName>
        <fullName evidence="1">Putative pectinesterase</fullName>
    </submittedName>
</protein>
<dbReference type="EMBL" id="WOCE01000011">
    <property type="protein sequence ID" value="KAE9604631.1"/>
    <property type="molecule type" value="Genomic_DNA"/>
</dbReference>
<comment type="caution">
    <text evidence="1">The sequence shown here is derived from an EMBL/GenBank/DDBJ whole genome shotgun (WGS) entry which is preliminary data.</text>
</comment>
<proteinExistence type="predicted"/>
<sequence>MDTCMNGFGGTNDLLMGQILTNTNNVTTLVNNLLVNPSLGHLSTKHDQFPPWIEQGDHNLLKISNITVDVVVATDRSGNYTKVMGAINVAPEYSMKCIVVLVRKRI</sequence>
<accession>A0A6A4PSJ0</accession>
<evidence type="ECO:0000313" key="1">
    <source>
        <dbReference type="EMBL" id="KAE9604631.1"/>
    </source>
</evidence>
<keyword evidence="2" id="KW-1185">Reference proteome</keyword>
<name>A0A6A4PSJ0_LUPAL</name>
<dbReference type="AlphaFoldDB" id="A0A6A4PSJ0"/>
<evidence type="ECO:0000313" key="2">
    <source>
        <dbReference type="Proteomes" id="UP000447434"/>
    </source>
</evidence>
<reference evidence="2" key="1">
    <citation type="journal article" date="2020" name="Nat. Commun.">
        <title>Genome sequence of the cluster root forming white lupin.</title>
        <authorList>
            <person name="Hufnagel B."/>
            <person name="Marques A."/>
            <person name="Soriano A."/>
            <person name="Marques L."/>
            <person name="Divol F."/>
            <person name="Doumas P."/>
            <person name="Sallet E."/>
            <person name="Mancinotti D."/>
            <person name="Carrere S."/>
            <person name="Marande W."/>
            <person name="Arribat S."/>
            <person name="Keller J."/>
            <person name="Huneau C."/>
            <person name="Blein T."/>
            <person name="Aime D."/>
            <person name="Laguerre M."/>
            <person name="Taylor J."/>
            <person name="Schubert V."/>
            <person name="Nelson M."/>
            <person name="Geu-Flores F."/>
            <person name="Crespi M."/>
            <person name="Gallardo-Guerrero K."/>
            <person name="Delaux P.-M."/>
            <person name="Salse J."/>
            <person name="Berges H."/>
            <person name="Guyot R."/>
            <person name="Gouzy J."/>
            <person name="Peret B."/>
        </authorList>
    </citation>
    <scope>NUCLEOTIDE SEQUENCE [LARGE SCALE GENOMIC DNA]</scope>
    <source>
        <strain evidence="2">cv. Amiga</strain>
    </source>
</reference>
<organism evidence="1 2">
    <name type="scientific">Lupinus albus</name>
    <name type="common">White lupine</name>
    <name type="synonym">Lupinus termis</name>
    <dbReference type="NCBI Taxonomy" id="3870"/>
    <lineage>
        <taxon>Eukaryota</taxon>
        <taxon>Viridiplantae</taxon>
        <taxon>Streptophyta</taxon>
        <taxon>Embryophyta</taxon>
        <taxon>Tracheophyta</taxon>
        <taxon>Spermatophyta</taxon>
        <taxon>Magnoliopsida</taxon>
        <taxon>eudicotyledons</taxon>
        <taxon>Gunneridae</taxon>
        <taxon>Pentapetalae</taxon>
        <taxon>rosids</taxon>
        <taxon>fabids</taxon>
        <taxon>Fabales</taxon>
        <taxon>Fabaceae</taxon>
        <taxon>Papilionoideae</taxon>
        <taxon>50 kb inversion clade</taxon>
        <taxon>genistoids sensu lato</taxon>
        <taxon>core genistoids</taxon>
        <taxon>Genisteae</taxon>
        <taxon>Lupinus</taxon>
    </lineage>
</organism>
<dbReference type="Proteomes" id="UP000447434">
    <property type="component" value="Chromosome 11"/>
</dbReference>
<gene>
    <name evidence="1" type="ORF">Lalb_Chr11g0073851</name>
</gene>